<organism evidence="2 3">
    <name type="scientific">Photobacterium aphoticum</name>
    <dbReference type="NCBI Taxonomy" id="754436"/>
    <lineage>
        <taxon>Bacteria</taxon>
        <taxon>Pseudomonadati</taxon>
        <taxon>Pseudomonadota</taxon>
        <taxon>Gammaproteobacteria</taxon>
        <taxon>Vibrionales</taxon>
        <taxon>Vibrionaceae</taxon>
        <taxon>Photobacterium</taxon>
    </lineage>
</organism>
<feature type="domain" description="L,D-transpeptidase C-terminal" evidence="1">
    <location>
        <begin position="13"/>
        <end position="78"/>
    </location>
</feature>
<evidence type="ECO:0000313" key="3">
    <source>
        <dbReference type="Proteomes" id="UP000029227"/>
    </source>
</evidence>
<accession>A0A090R6J1</accession>
<name>A0A090R6J1_9GAMM</name>
<dbReference type="Pfam" id="PF17969">
    <property type="entry name" value="Ldt_C"/>
    <property type="match status" value="1"/>
</dbReference>
<comment type="caution">
    <text evidence="2">The sequence shown here is derived from an EMBL/GenBank/DDBJ whole genome shotgun (WGS) entry which is preliminary data.</text>
</comment>
<evidence type="ECO:0000313" key="2">
    <source>
        <dbReference type="EMBL" id="GAL03257.1"/>
    </source>
</evidence>
<evidence type="ECO:0000259" key="1">
    <source>
        <dbReference type="Pfam" id="PF17969"/>
    </source>
</evidence>
<dbReference type="STRING" id="754436.JCM19237_6150"/>
<reference evidence="2 3" key="1">
    <citation type="journal article" date="2014" name="Genome Announc.">
        <title>Draft Genome Sequences of Two Vibrionaceae Species, Vibrio ponticus C121 and Photobacterium aphoticum C119, Isolated as Coral Reef Microbiota.</title>
        <authorList>
            <person name="Al-saari N."/>
            <person name="Meirelles P.M."/>
            <person name="Mino S."/>
            <person name="Suda W."/>
            <person name="Oshima K."/>
            <person name="Hattori M."/>
            <person name="Ohkuma M."/>
            <person name="Thompson F.L."/>
            <person name="Gomez-Gil B."/>
            <person name="Sawabe T."/>
            <person name="Sawabe T."/>
        </authorList>
    </citation>
    <scope>NUCLEOTIDE SEQUENCE [LARGE SCALE GENOMIC DNA]</scope>
    <source>
        <strain evidence="2 3">JCM 19237</strain>
    </source>
</reference>
<dbReference type="Proteomes" id="UP000029227">
    <property type="component" value="Unassembled WGS sequence"/>
</dbReference>
<sequence length="80" mass="8604">MNRGTVVRIINQPLKETMEPDGSVYVEVHEPLSRDEAQLGEFKAVSAPDALLAAVSADSEASQMLNQALSAQQGLPIKLK</sequence>
<dbReference type="eggNOG" id="COG1376">
    <property type="taxonomic scope" value="Bacteria"/>
</dbReference>
<gene>
    <name evidence="2" type="ORF">JCM19237_6150</name>
</gene>
<protein>
    <submittedName>
        <fullName evidence="2">Protein erfK/srfK</fullName>
    </submittedName>
</protein>
<dbReference type="EMBL" id="BBMN01000001">
    <property type="protein sequence ID" value="GAL03257.1"/>
    <property type="molecule type" value="Genomic_DNA"/>
</dbReference>
<proteinExistence type="predicted"/>
<dbReference type="AlphaFoldDB" id="A0A090R6J1"/>
<dbReference type="InterPro" id="IPR041597">
    <property type="entry name" value="Ldt_C"/>
</dbReference>